<dbReference type="SUPFAM" id="SSF56935">
    <property type="entry name" value="Porins"/>
    <property type="match status" value="1"/>
</dbReference>
<dbReference type="RefSeq" id="WP_267676365.1">
    <property type="nucleotide sequence ID" value="NZ_CP113088.1"/>
</dbReference>
<dbReference type="Gene3D" id="2.40.160.60">
    <property type="entry name" value="Outer membrane protein transport protein (OMPP1/FadL/TodX)"/>
    <property type="match status" value="1"/>
</dbReference>
<dbReference type="Proteomes" id="UP001164705">
    <property type="component" value="Chromosome"/>
</dbReference>
<dbReference type="AlphaFoldDB" id="A0A9E8MW90"/>
<dbReference type="KEGG" id="lnu:N7U66_18025"/>
<evidence type="ECO:0000313" key="1">
    <source>
        <dbReference type="EMBL" id="WAC01767.1"/>
    </source>
</evidence>
<keyword evidence="2" id="KW-1185">Reference proteome</keyword>
<dbReference type="EMBL" id="CP113088">
    <property type="protein sequence ID" value="WAC01767.1"/>
    <property type="molecule type" value="Genomic_DNA"/>
</dbReference>
<proteinExistence type="predicted"/>
<protein>
    <submittedName>
        <fullName evidence="1">Uncharacterized protein</fullName>
    </submittedName>
</protein>
<organism evidence="1 2">
    <name type="scientific">Lacinutrix neustonica</name>
    <dbReference type="NCBI Taxonomy" id="2980107"/>
    <lineage>
        <taxon>Bacteria</taxon>
        <taxon>Pseudomonadati</taxon>
        <taxon>Bacteroidota</taxon>
        <taxon>Flavobacteriia</taxon>
        <taxon>Flavobacteriales</taxon>
        <taxon>Flavobacteriaceae</taxon>
        <taxon>Lacinutrix</taxon>
    </lineage>
</organism>
<evidence type="ECO:0000313" key="2">
    <source>
        <dbReference type="Proteomes" id="UP001164705"/>
    </source>
</evidence>
<reference evidence="1" key="1">
    <citation type="submission" date="2022-11" db="EMBL/GenBank/DDBJ databases">
        <title>Lacinutrix neustonica HL-RS19T sp. nov., isolated from the surface microlayer sample of brackish Lake Shihwa.</title>
        <authorList>
            <person name="Choi J.Y."/>
            <person name="Hwang C.Y."/>
        </authorList>
    </citation>
    <scope>NUCLEOTIDE SEQUENCE</scope>
    <source>
        <strain evidence="1">HL-RS19</strain>
    </source>
</reference>
<sequence>MGTFDQEYSYAATGYNGKVAFNIGAQYGEKAYFGLNLNSHFLNYERSTFLYERNNNATSIVNQVGFENNISTIGSGFSFQLGSIFKLSDALRVGLTYDSPTWMTIQEETTQYIETVRTEAGENIRQIVNPQVVNVFPNTHYNHQEK</sequence>
<gene>
    <name evidence="1" type="ORF">N7U66_18025</name>
</gene>
<name>A0A9E8MW90_9FLAO</name>
<accession>A0A9E8MW90</accession>